<dbReference type="AlphaFoldDB" id="A0A9W9RAR8"/>
<dbReference type="EMBL" id="JAPZBT010000006">
    <property type="protein sequence ID" value="KAJ5356130.1"/>
    <property type="molecule type" value="Genomic_DNA"/>
</dbReference>
<organism evidence="1 2">
    <name type="scientific">Penicillium concentricum</name>
    <dbReference type="NCBI Taxonomy" id="293559"/>
    <lineage>
        <taxon>Eukaryota</taxon>
        <taxon>Fungi</taxon>
        <taxon>Dikarya</taxon>
        <taxon>Ascomycota</taxon>
        <taxon>Pezizomycotina</taxon>
        <taxon>Eurotiomycetes</taxon>
        <taxon>Eurotiomycetidae</taxon>
        <taxon>Eurotiales</taxon>
        <taxon>Aspergillaceae</taxon>
        <taxon>Penicillium</taxon>
    </lineage>
</organism>
<name>A0A9W9RAR8_9EURO</name>
<gene>
    <name evidence="1" type="ORF">N7517_010739</name>
</gene>
<reference evidence="1" key="2">
    <citation type="journal article" date="2023" name="IMA Fungus">
        <title>Comparative genomic study of the Penicillium genus elucidates a diverse pangenome and 15 lateral gene transfer events.</title>
        <authorList>
            <person name="Petersen C."/>
            <person name="Sorensen T."/>
            <person name="Nielsen M.R."/>
            <person name="Sondergaard T.E."/>
            <person name="Sorensen J.L."/>
            <person name="Fitzpatrick D.A."/>
            <person name="Frisvad J.C."/>
            <person name="Nielsen K.L."/>
        </authorList>
    </citation>
    <scope>NUCLEOTIDE SEQUENCE</scope>
    <source>
        <strain evidence="1">IBT 3081</strain>
    </source>
</reference>
<evidence type="ECO:0000313" key="1">
    <source>
        <dbReference type="EMBL" id="KAJ5356130.1"/>
    </source>
</evidence>
<sequence length="61" mass="6904">MASSYKDVHIQLPTWRGRWVCRTGWVGGDQEVAVIQSKTLLQVLGITAKIARDEQIPRALR</sequence>
<dbReference type="Proteomes" id="UP001147752">
    <property type="component" value="Unassembled WGS sequence"/>
</dbReference>
<comment type="caution">
    <text evidence="1">The sequence shown here is derived from an EMBL/GenBank/DDBJ whole genome shotgun (WGS) entry which is preliminary data.</text>
</comment>
<keyword evidence="2" id="KW-1185">Reference proteome</keyword>
<reference evidence="1" key="1">
    <citation type="submission" date="2022-12" db="EMBL/GenBank/DDBJ databases">
        <authorList>
            <person name="Petersen C."/>
        </authorList>
    </citation>
    <scope>NUCLEOTIDE SEQUENCE</scope>
    <source>
        <strain evidence="1">IBT 3081</strain>
    </source>
</reference>
<evidence type="ECO:0000313" key="2">
    <source>
        <dbReference type="Proteomes" id="UP001147752"/>
    </source>
</evidence>
<dbReference type="GeneID" id="81467645"/>
<protein>
    <submittedName>
        <fullName evidence="1">Uncharacterized protein</fullName>
    </submittedName>
</protein>
<accession>A0A9W9RAR8</accession>
<proteinExistence type="predicted"/>
<dbReference type="RefSeq" id="XP_056574277.1">
    <property type="nucleotide sequence ID" value="XM_056728462.1"/>
</dbReference>